<keyword evidence="2" id="KW-1015">Disulfide bond</keyword>
<dbReference type="PROSITE" id="PS50268">
    <property type="entry name" value="CADHERIN_2"/>
    <property type="match status" value="1"/>
</dbReference>
<reference evidence="7" key="1">
    <citation type="journal article" date="2019" name="Int. J. Syst. Evol. Microbiol.">
        <title>The Global Catalogue of Microorganisms (GCM) 10K type strain sequencing project: providing services to taxonomists for standard genome sequencing and annotation.</title>
        <authorList>
            <consortium name="The Broad Institute Genomics Platform"/>
            <consortium name="The Broad Institute Genome Sequencing Center for Infectious Disease"/>
            <person name="Wu L."/>
            <person name="Ma J."/>
        </authorList>
    </citation>
    <scope>NUCLEOTIDE SEQUENCE [LARGE SCALE GENOMIC DNA]</scope>
    <source>
        <strain evidence="7">CCUG 57942</strain>
    </source>
</reference>
<dbReference type="Gene3D" id="2.60.40.60">
    <property type="entry name" value="Cadherins"/>
    <property type="match status" value="2"/>
</dbReference>
<dbReference type="SMART" id="SM00112">
    <property type="entry name" value="CA"/>
    <property type="match status" value="2"/>
</dbReference>
<dbReference type="Pfam" id="PF13385">
    <property type="entry name" value="Laminin_G_3"/>
    <property type="match status" value="3"/>
</dbReference>
<proteinExistence type="predicted"/>
<dbReference type="Pfam" id="PF19805">
    <property type="entry name" value="DUF6288"/>
    <property type="match status" value="1"/>
</dbReference>
<evidence type="ECO:0000256" key="4">
    <source>
        <dbReference type="SAM" id="SignalP"/>
    </source>
</evidence>
<sequence>MKHLSFLILILSHLLHAQTPFDFNSWKTSPNGQKIDLKTWNSHNASPWSGYLGEDNLECAQRWHVAVGPLGIDTWFHSRLENQTWTGFQAFQPPHLTDEFGLLFNTIQVRNVQPLGPSENFLQPNDFLLTIDGKFFEAGPLQFSNGEYTRTDRMQFQPHVGNLLDLAEARGTTRIGFLRLPENLPTAPHTNVRQLSSVGNHTISGKNVETLISYDVTGIGCFRLKKTSGSSLKSSSTPLVLTNTDNGDIIRLVSPSGLFERFLEVPQSGNWLLSGGVTASGAASFNVEFLTKSTIPPSLQQYYQEVDITLDNIGSFGSAYDPNSTKADNMRKMLAHRLVQQQNTDGSFPWGAGYSLPAFITSISGLALMANDDPEHAQAIRKAALYVANPTGEGRENWSYCNGLQLTFLAEYYLRTKDPEILPGLQRQYRRCRRYIQADYTAGHKERPGYGGSGWVGGGAVIAMGLAIMDQADALDPEGQNILDQMLARVRELARTGTPGYGRSKPKYFDDSKSHGKGAMATPHYIAALLRGGNKFYKEACDRRFSYPSFGSEQEGHATQTLHYFFGCLGVANADDQNFLDMMSFYRWRFTIMRDHHGCVTKNRYATEFHGGDGAVGFPMWRTATYLFLLNAHKKNLAMSGKPEYRTGIQRETNDMTMDQRSLYNHIVRSWSMADAALGTLAPQSFRDAYLELKSTPPLAGDAFKNQILQWHQSKVEPVVADIMALQSSPKAGSPGQIAEILLGFGLGADFIEKTLILIPRHTFEGFSVTNLKVSISDSEGTLPNPISTFTSKPDTLTLDLTPYTFSEGKNFLINVSYNIGSSFIQYQVPATYPILNNRYPENIINSLTLECGTLYDYTGWAYANRIVLDNGYILGTELFRHQNNNYMMRGGRYLAKVALGSTWAANLQDWSEISPSPRRAPIMHYDGPAPLPTLTDGQFYNGTTHSSGKTFTFTFDQTRLITEIFIAGDRRNRTIEAWIDGAWKVIKYDASTNMFPIYATNTDKIRIKLRQSADIHEVAFYGPEGAEYQGGSSWFSTQSDYTDPAPANIRPFAFDAHFHINENTPTGTPIGQLLAVDTDSTNTLKYQLKIGAQNNQFHLNSTTGQLSLAHPLDYSTLTEHHLTFEVTDSDGGSDTAALLVTLIPSPDANRFLTPDGDLDVASNWQRAIPSEITPGLIDINASAYLPATSNNFDVTLKNGTLKPKTNLPILWSDDTDFFITGGRVDLNTAPSLSLADTTSITMIGGEFLNTNATTTFSDSATIAIESGTLHLDSITSNNHTGPVLTVKGNNASITLGSAPTLSPNSYINFSKGTTSTLTIAGATKDTFKTMWASNTLRISHSTTGTFTSLFEVTGNTLTLTSNIPPKLTDLTFDVPENQGIDATFANLSAETGTGTWALLTSTPSTLRVHPITGALTSTTNFDYEQTPTITAKFSLTNAQGISATADLTINVTDIPNDDSNNNGLYDEWEALYFPNTLTNAAADPDNDSLTNLQEMLLGTNPADQDSDNDGFDDATEIQNNTNPLDPSSIPADLHTASTVLLHWDFNHSDNDTILDTQNAIPATLRESAALSPAGSGRSNQPGDRAIDFTLGSKAHALVTDTTLLKQAAQNNAITIAYWQKLNSTSRTLSAFWAISPSSNNGDRGLQAHTPASNNSIIFDVGGTATGQRLSTSGASINWAEWNHITLVRHPDKQQIWVNGKWLATRSTDNPIPDDFTKLFIGSANNGGNNLTGLMDDFLIADKALNSEEIRKLANGAPLTDQPIVTFPDSKLLATIPNHSPTHDITLTADVTLADGRTLNNITWTWDGGSANGSNPTVTLPMGTTLIQVTATDSAGESGSNILAVELTHGFSPAQGPLVLFWPFSDGAKSQATDFTWNLHTGSSPTPLTYHQSGIRDNALRVRGQDSYLSTPLTPSYTTPNTFTLSLWFQSLAQQNDQSALLANHPSPDAPGSFQIDAGSNTLTYNGTEIRSFASFPNHTWQHLAISCDGSNTMLYHNGQLVETLSGTADTASFDSLIVGANRSRNRFFNGLIDEVRLYQTALEAAKIKAIYSNETTTPGLHIHWKFNDHSTTSAIDSSGNEHHATPVNSPQWSASGVDGGSMLFDGNSGFTAEKSSALLGNTDFTYSLWVKIDPTQNTTAALLHQRDKGNSGIKGEIVLNHDKDGYLHFFIYNAGYQANLKSSVSIKDGHWHHIIAQREANTLTLFIDGKENASASGPIKQLNALTLAVGHDYRDSRFFFKGAMDDMRIYSRTLTPTERRLLYYLNPRSIIAGEWKTWINTHFTQDQIDLGLTHPTTDADNDNIPLLLEYALGLNPHASDSAPKAIWINDKLLLSFDQPKNRDDITYIVEFSEDLIHWTQVTTKSTPKSETLNTLNAEVPADTPSGFLRLRVEQ</sequence>
<dbReference type="CDD" id="cd00110">
    <property type="entry name" value="LamG"/>
    <property type="match status" value="1"/>
</dbReference>
<dbReference type="RefSeq" id="WP_377091309.1">
    <property type="nucleotide sequence ID" value="NZ_JBHSJL010000014.1"/>
</dbReference>
<dbReference type="Gene3D" id="2.60.120.200">
    <property type="match status" value="3"/>
</dbReference>
<organism evidence="6 7">
    <name type="scientific">Rubritalea tangerina</name>
    <dbReference type="NCBI Taxonomy" id="430798"/>
    <lineage>
        <taxon>Bacteria</taxon>
        <taxon>Pseudomonadati</taxon>
        <taxon>Verrucomicrobiota</taxon>
        <taxon>Verrucomicrobiia</taxon>
        <taxon>Verrucomicrobiales</taxon>
        <taxon>Rubritaleaceae</taxon>
        <taxon>Rubritalea</taxon>
    </lineage>
</organism>
<dbReference type="Proteomes" id="UP001597389">
    <property type="component" value="Unassembled WGS sequence"/>
</dbReference>
<name>A0ABW4Z5R0_9BACT</name>
<feature type="region of interest" description="Disordered" evidence="3">
    <location>
        <begin position="1499"/>
        <end position="1529"/>
    </location>
</feature>
<dbReference type="InterPro" id="IPR013320">
    <property type="entry name" value="ConA-like_dom_sf"/>
</dbReference>
<dbReference type="EMBL" id="JBHUJB010000005">
    <property type="protein sequence ID" value="MFD2157333.1"/>
    <property type="molecule type" value="Genomic_DNA"/>
</dbReference>
<dbReference type="SUPFAM" id="SSF48239">
    <property type="entry name" value="Terpenoid cyclases/Protein prenyltransferases"/>
    <property type="match status" value="1"/>
</dbReference>
<evidence type="ECO:0000313" key="6">
    <source>
        <dbReference type="EMBL" id="MFD2157333.1"/>
    </source>
</evidence>
<evidence type="ECO:0000256" key="1">
    <source>
        <dbReference type="ARBA" id="ARBA00022729"/>
    </source>
</evidence>
<dbReference type="SUPFAM" id="SSF49899">
    <property type="entry name" value="Concanavalin A-like lectins/glucanases"/>
    <property type="match status" value="3"/>
</dbReference>
<feature type="chain" id="PRO_5047383970" evidence="4">
    <location>
        <begin position="18"/>
        <end position="2395"/>
    </location>
</feature>
<evidence type="ECO:0000256" key="3">
    <source>
        <dbReference type="SAM" id="MobiDB-lite"/>
    </source>
</evidence>
<evidence type="ECO:0000313" key="7">
    <source>
        <dbReference type="Proteomes" id="UP001597389"/>
    </source>
</evidence>
<keyword evidence="7" id="KW-1185">Reference proteome</keyword>
<dbReference type="Pfam" id="PF00028">
    <property type="entry name" value="Cadherin"/>
    <property type="match status" value="1"/>
</dbReference>
<evidence type="ECO:0000256" key="2">
    <source>
        <dbReference type="ARBA" id="ARBA00023157"/>
    </source>
</evidence>
<evidence type="ECO:0000259" key="5">
    <source>
        <dbReference type="PROSITE" id="PS50268"/>
    </source>
</evidence>
<dbReference type="InterPro" id="IPR006558">
    <property type="entry name" value="LamG-like"/>
</dbReference>
<dbReference type="SUPFAM" id="SSF49313">
    <property type="entry name" value="Cadherin-like"/>
    <property type="match status" value="2"/>
</dbReference>
<dbReference type="InterPro" id="IPR046255">
    <property type="entry name" value="DUF6288"/>
</dbReference>
<comment type="caution">
    <text evidence="6">The sequence shown here is derived from an EMBL/GenBank/DDBJ whole genome shotgun (WGS) entry which is preliminary data.</text>
</comment>
<accession>A0ABW4Z5R0</accession>
<dbReference type="InterPro" id="IPR008930">
    <property type="entry name" value="Terpenoid_cyclase/PrenylTrfase"/>
</dbReference>
<dbReference type="InterPro" id="IPR001791">
    <property type="entry name" value="Laminin_G"/>
</dbReference>
<dbReference type="PANTHER" id="PTHR42535:SF2">
    <property type="entry name" value="CHROMOSOME UNDETERMINED SCAFFOLD_146, WHOLE GENOME SHOTGUN SEQUENCE"/>
    <property type="match status" value="1"/>
</dbReference>
<protein>
    <submittedName>
        <fullName evidence="6">LamG-like jellyroll fold domain-containing protein</fullName>
    </submittedName>
</protein>
<feature type="signal peptide" evidence="4">
    <location>
        <begin position="1"/>
        <end position="17"/>
    </location>
</feature>
<gene>
    <name evidence="6" type="ORF">ACFSW8_00305</name>
</gene>
<dbReference type="CDD" id="cd11304">
    <property type="entry name" value="Cadherin_repeat"/>
    <property type="match status" value="1"/>
</dbReference>
<dbReference type="InterPro" id="IPR015919">
    <property type="entry name" value="Cadherin-like_sf"/>
</dbReference>
<keyword evidence="1 4" id="KW-0732">Signal</keyword>
<feature type="compositionally biased region" description="Acidic residues" evidence="3">
    <location>
        <begin position="1505"/>
        <end position="1516"/>
    </location>
</feature>
<dbReference type="InterPro" id="IPR002126">
    <property type="entry name" value="Cadherin-like_dom"/>
</dbReference>
<dbReference type="SMART" id="SM00560">
    <property type="entry name" value="LamGL"/>
    <property type="match status" value="2"/>
</dbReference>
<feature type="compositionally biased region" description="Polar residues" evidence="3">
    <location>
        <begin position="1517"/>
        <end position="1526"/>
    </location>
</feature>
<feature type="domain" description="Cadherin" evidence="5">
    <location>
        <begin position="1061"/>
        <end position="1157"/>
    </location>
</feature>
<dbReference type="PANTHER" id="PTHR42535">
    <property type="entry name" value="OOKINETE PROTEIN, PUTATIVE-RELATED"/>
    <property type="match status" value="1"/>
</dbReference>